<accession>A0A386B0C8</accession>
<dbReference type="RefSeq" id="YP_009519124.1">
    <property type="nucleotide sequence ID" value="NC_039523.1"/>
</dbReference>
<proteinExistence type="predicted"/>
<protein>
    <submittedName>
        <fullName evidence="1">Uncharacterized protein</fullName>
    </submittedName>
</protein>
<dbReference type="AlphaFoldDB" id="A0A386B0C8"/>
<name>A0A386B0C8_9CHLO</name>
<reference evidence="1" key="1">
    <citation type="submission" date="2018-07" db="EMBL/GenBank/DDBJ databases">
        <authorList>
            <person name="Quirk P.G."/>
            <person name="Krulwich T.A."/>
        </authorList>
    </citation>
    <scope>NUCLEOTIDE SEQUENCE</scope>
</reference>
<keyword evidence="1" id="KW-0150">Chloroplast</keyword>
<geneLocation type="chloroplast" evidence="1"/>
<reference evidence="1" key="2">
    <citation type="journal article" date="2019" name="Mol. Phylogenet. Evol.">
        <title>Reassessment of the classification of bryopsidales (chlorophyta) based on chloroplast phylogenomic analyses.</title>
        <authorList>
            <person name="Cremen M.C."/>
            <person name="Leliaert F."/>
            <person name="West J."/>
            <person name="Lam D.W."/>
            <person name="Shimada S."/>
            <person name="Lopez-Bautista J.M."/>
            <person name="Verbruggen H."/>
        </authorList>
    </citation>
    <scope>NUCLEOTIDE SEQUENCE</scope>
</reference>
<dbReference type="GeneID" id="38279033"/>
<organism evidence="1">
    <name type="scientific">Caulerpa verticillata</name>
    <dbReference type="NCBI Taxonomy" id="177082"/>
    <lineage>
        <taxon>Eukaryota</taxon>
        <taxon>Viridiplantae</taxon>
        <taxon>Chlorophyta</taxon>
        <taxon>core chlorophytes</taxon>
        <taxon>Ulvophyceae</taxon>
        <taxon>TCBD clade</taxon>
        <taxon>Bryopsidales</taxon>
        <taxon>Halimedineae</taxon>
        <taxon>Caulerpaceae</taxon>
        <taxon>Caulerpa</taxon>
    </lineage>
</organism>
<keyword evidence="1" id="KW-0934">Plastid</keyword>
<dbReference type="EMBL" id="MH591106">
    <property type="protein sequence ID" value="AYC65147.1"/>
    <property type="molecule type" value="Genomic_DNA"/>
</dbReference>
<evidence type="ECO:0000313" key="1">
    <source>
        <dbReference type="EMBL" id="AYC65147.1"/>
    </source>
</evidence>
<sequence length="106" mass="12286">MICRSELRELPFSGVQAQGIIYRRLLLVPFLKRVKPSQTKDFDIMFPENEIQNLVCFATKVSPTSIKNFLLKIKENHEMMEVLAEHYADNADESGLIQNFILEKLT</sequence>
<gene>
    <name evidence="1" type="primary">orf106</name>
</gene>